<dbReference type="RefSeq" id="XP_009019124.1">
    <property type="nucleotide sequence ID" value="XM_009020876.1"/>
</dbReference>
<dbReference type="eggNOG" id="KOG0192">
    <property type="taxonomic scope" value="Eukaryota"/>
</dbReference>
<dbReference type="AlphaFoldDB" id="T1G494"/>
<evidence type="ECO:0000256" key="1">
    <source>
        <dbReference type="ARBA" id="ARBA00001946"/>
    </source>
</evidence>
<keyword evidence="13" id="KW-0175">Coiled coil</keyword>
<dbReference type="InterPro" id="IPR051681">
    <property type="entry name" value="Ser/Thr_Kinases-Pseudokinases"/>
</dbReference>
<feature type="binding site" evidence="11">
    <location>
        <position position="96"/>
    </location>
    <ligand>
        <name>ATP</name>
        <dbReference type="ChEBI" id="CHEBI:30616"/>
    </ligand>
</feature>
<evidence type="ECO:0000256" key="13">
    <source>
        <dbReference type="SAM" id="Coils"/>
    </source>
</evidence>
<comment type="similarity">
    <text evidence="2">Belongs to the protein kinase superfamily. STE Ser/Thr protein kinase family. MAP kinase kinase kinase subfamily.</text>
</comment>
<keyword evidence="5 12" id="KW-0418">Kinase</keyword>
<dbReference type="CTD" id="20215892"/>
<evidence type="ECO:0000256" key="6">
    <source>
        <dbReference type="ARBA" id="ARBA00022741"/>
    </source>
</evidence>
<dbReference type="OMA" id="TWGPSTC"/>
<feature type="coiled-coil region" evidence="13">
    <location>
        <begin position="355"/>
        <end position="418"/>
    </location>
</feature>
<dbReference type="InterPro" id="IPR017441">
    <property type="entry name" value="Protein_kinase_ATP_BS"/>
</dbReference>
<dbReference type="PROSITE" id="PS00108">
    <property type="entry name" value="PROTEIN_KINASE_ST"/>
    <property type="match status" value="1"/>
</dbReference>
<keyword evidence="6 11" id="KW-0547">Nucleotide-binding</keyword>
<dbReference type="GO" id="GO:0007165">
    <property type="term" value="P:signal transduction"/>
    <property type="evidence" value="ECO:0000318"/>
    <property type="project" value="GO_Central"/>
</dbReference>
<accession>T1G494</accession>
<evidence type="ECO:0000313" key="18">
    <source>
        <dbReference type="Proteomes" id="UP000015101"/>
    </source>
</evidence>
<feature type="domain" description="Protein kinase" evidence="15">
    <location>
        <begin position="69"/>
        <end position="340"/>
    </location>
</feature>
<dbReference type="InterPro" id="IPR011009">
    <property type="entry name" value="Kinase-like_dom_sf"/>
</dbReference>
<dbReference type="HOGENOM" id="CLU_000288_7_14_1"/>
<dbReference type="InterPro" id="IPR036028">
    <property type="entry name" value="SH3-like_dom_sf"/>
</dbReference>
<dbReference type="OrthoDB" id="339325at2759"/>
<evidence type="ECO:0000256" key="11">
    <source>
        <dbReference type="PROSITE-ProRule" id="PRU10141"/>
    </source>
</evidence>
<feature type="domain" description="SH3" evidence="14">
    <location>
        <begin position="1"/>
        <end position="60"/>
    </location>
</feature>
<dbReference type="GO" id="GO:0004672">
    <property type="term" value="F:protein kinase activity"/>
    <property type="evidence" value="ECO:0000318"/>
    <property type="project" value="GO_Central"/>
</dbReference>
<proteinExistence type="inferred from homology"/>
<dbReference type="Gene3D" id="2.30.30.40">
    <property type="entry name" value="SH3 Domains"/>
    <property type="match status" value="1"/>
</dbReference>
<evidence type="ECO:0000256" key="3">
    <source>
        <dbReference type="ARBA" id="ARBA00012406"/>
    </source>
</evidence>
<sequence>WVVISDYEATRKDELTLRRGARVRILSKDARISGDEGWWAGEVNDQVGIFPCLCVSELLPIEIEYNELLPLGSMIGHGAFGNVHRGHWRGEEVAIKLFVVSSISPANHVNSMIESIRKEAQLFWLLHHPNIIRLLGVCLSPPNLCLVMEYARGGPVSQIIQRFSLTPEIIVNWALQIARGMNYLHEGARLHIVHRDLKSNNILILEAIEGNNLENKTLKIIDFGLAREASHTTHMSTAGTYAWMAPEVFKSQKFSKFSDVWSYGVVLWELLTGKTPYEGFNFAAILYGVGNNTLKLPIPDSCPQSFKDLLQRCWQPAAHNRPTFRNIISILESIADSSFVETSNENFQMMQDDWHREIEERFQELRQKEKELHLLEDELNKALEQRKLHEEELHRRERELLGRELDLVEREIQVLIKQQCMNKPEKRKGKFRKSRLQKLKAGGGKNISEPSDFRHNFTVQQEKPSPISPPVSPDFLPRLTIAC</sequence>
<dbReference type="SUPFAM" id="SSF56112">
    <property type="entry name" value="Protein kinase-like (PK-like)"/>
    <property type="match status" value="1"/>
</dbReference>
<dbReference type="PROSITE" id="PS50011">
    <property type="entry name" value="PROTEIN_KINASE_DOM"/>
    <property type="match status" value="1"/>
</dbReference>
<dbReference type="InParanoid" id="T1G494"/>
<dbReference type="Gene3D" id="3.30.200.20">
    <property type="entry name" value="Phosphorylase Kinase, domain 1"/>
    <property type="match status" value="1"/>
</dbReference>
<dbReference type="InterPro" id="IPR000719">
    <property type="entry name" value="Prot_kinase_dom"/>
</dbReference>
<dbReference type="GO" id="GO:0005737">
    <property type="term" value="C:cytoplasm"/>
    <property type="evidence" value="ECO:0000318"/>
    <property type="project" value="GO_Central"/>
</dbReference>
<evidence type="ECO:0000256" key="9">
    <source>
        <dbReference type="ARBA" id="ARBA00048329"/>
    </source>
</evidence>
<dbReference type="Pfam" id="PF00018">
    <property type="entry name" value="SH3_1"/>
    <property type="match status" value="1"/>
</dbReference>
<dbReference type="EnsemblMetazoa" id="HelroT81107">
    <property type="protein sequence ID" value="HelroP81107"/>
    <property type="gene ID" value="HelroG81107"/>
</dbReference>
<dbReference type="EC" id="2.7.11.25" evidence="3"/>
<reference evidence="18" key="1">
    <citation type="submission" date="2012-12" db="EMBL/GenBank/DDBJ databases">
        <authorList>
            <person name="Hellsten U."/>
            <person name="Grimwood J."/>
            <person name="Chapman J.A."/>
            <person name="Shapiro H."/>
            <person name="Aerts A."/>
            <person name="Otillar R.P."/>
            <person name="Terry A.Y."/>
            <person name="Boore J.L."/>
            <person name="Simakov O."/>
            <person name="Marletaz F."/>
            <person name="Cho S.-J."/>
            <person name="Edsinger-Gonzales E."/>
            <person name="Havlak P."/>
            <person name="Kuo D.-H."/>
            <person name="Larsson T."/>
            <person name="Lv J."/>
            <person name="Arendt D."/>
            <person name="Savage R."/>
            <person name="Osoegawa K."/>
            <person name="de Jong P."/>
            <person name="Lindberg D.R."/>
            <person name="Seaver E.C."/>
            <person name="Weisblat D.A."/>
            <person name="Putnam N.H."/>
            <person name="Grigoriev I.V."/>
            <person name="Rokhsar D.S."/>
        </authorList>
    </citation>
    <scope>NUCLEOTIDE SEQUENCE</scope>
</reference>
<keyword evidence="4 10" id="KW-0728">SH3 domain</keyword>
<evidence type="ECO:0000313" key="17">
    <source>
        <dbReference type="EnsemblMetazoa" id="HelroP81107"/>
    </source>
</evidence>
<keyword evidence="18" id="KW-1185">Reference proteome</keyword>
<dbReference type="PROSITE" id="PS50002">
    <property type="entry name" value="SH3"/>
    <property type="match status" value="1"/>
</dbReference>
<evidence type="ECO:0000313" key="16">
    <source>
        <dbReference type="EMBL" id="ESO02910.1"/>
    </source>
</evidence>
<dbReference type="InterPro" id="IPR001245">
    <property type="entry name" value="Ser-Thr/Tyr_kinase_cat_dom"/>
</dbReference>
<dbReference type="PANTHER" id="PTHR44329:SF293">
    <property type="entry name" value="MITOGEN-ACTIVATED PROTEIN KINASE KINASE KINASE"/>
    <property type="match status" value="1"/>
</dbReference>
<name>T1G494_HELRO</name>
<dbReference type="GO" id="GO:0005524">
    <property type="term" value="F:ATP binding"/>
    <property type="evidence" value="ECO:0007669"/>
    <property type="project" value="UniProtKB-UniRule"/>
</dbReference>
<dbReference type="InterPro" id="IPR008271">
    <property type="entry name" value="Ser/Thr_kinase_AS"/>
</dbReference>
<dbReference type="Gene3D" id="1.10.510.10">
    <property type="entry name" value="Transferase(Phosphotransferase) domain 1"/>
    <property type="match status" value="1"/>
</dbReference>
<dbReference type="KEGG" id="hro:HELRODRAFT_81107"/>
<dbReference type="Pfam" id="PF07714">
    <property type="entry name" value="PK_Tyr_Ser-Thr"/>
    <property type="match status" value="1"/>
</dbReference>
<dbReference type="EMBL" id="AMQM01004897">
    <property type="status" value="NOT_ANNOTATED_CDS"/>
    <property type="molecule type" value="Genomic_DNA"/>
</dbReference>
<dbReference type="GO" id="GO:0004709">
    <property type="term" value="F:MAP kinase kinase kinase activity"/>
    <property type="evidence" value="ECO:0007669"/>
    <property type="project" value="UniProtKB-EC"/>
</dbReference>
<evidence type="ECO:0000259" key="14">
    <source>
        <dbReference type="PROSITE" id="PS50002"/>
    </source>
</evidence>
<comment type="catalytic activity">
    <reaction evidence="8">
        <text>L-threonyl-[protein] + ATP = O-phospho-L-threonyl-[protein] + ADP + H(+)</text>
        <dbReference type="Rhea" id="RHEA:46608"/>
        <dbReference type="Rhea" id="RHEA-COMP:11060"/>
        <dbReference type="Rhea" id="RHEA-COMP:11605"/>
        <dbReference type="ChEBI" id="CHEBI:15378"/>
        <dbReference type="ChEBI" id="CHEBI:30013"/>
        <dbReference type="ChEBI" id="CHEBI:30616"/>
        <dbReference type="ChEBI" id="CHEBI:61977"/>
        <dbReference type="ChEBI" id="CHEBI:456216"/>
        <dbReference type="EC" id="2.7.11.25"/>
    </reaction>
</comment>
<comment type="catalytic activity">
    <reaction evidence="9">
        <text>L-seryl-[protein] + ATP = O-phospho-L-seryl-[protein] + ADP + H(+)</text>
        <dbReference type="Rhea" id="RHEA:17989"/>
        <dbReference type="Rhea" id="RHEA-COMP:9863"/>
        <dbReference type="Rhea" id="RHEA-COMP:11604"/>
        <dbReference type="ChEBI" id="CHEBI:15378"/>
        <dbReference type="ChEBI" id="CHEBI:29999"/>
        <dbReference type="ChEBI" id="CHEBI:30616"/>
        <dbReference type="ChEBI" id="CHEBI:83421"/>
        <dbReference type="ChEBI" id="CHEBI:456216"/>
        <dbReference type="EC" id="2.7.11.25"/>
    </reaction>
</comment>
<dbReference type="SMART" id="SM00326">
    <property type="entry name" value="SH3"/>
    <property type="match status" value="1"/>
</dbReference>
<evidence type="ECO:0000256" key="8">
    <source>
        <dbReference type="ARBA" id="ARBA00047559"/>
    </source>
</evidence>
<dbReference type="InterPro" id="IPR001452">
    <property type="entry name" value="SH3_domain"/>
</dbReference>
<keyword evidence="5 12" id="KW-0808">Transferase</keyword>
<keyword evidence="7 11" id="KW-0067">ATP-binding</keyword>
<dbReference type="Proteomes" id="UP000015101">
    <property type="component" value="Unassembled WGS sequence"/>
</dbReference>
<dbReference type="SUPFAM" id="SSF50044">
    <property type="entry name" value="SH3-domain"/>
    <property type="match status" value="1"/>
</dbReference>
<evidence type="ECO:0000256" key="12">
    <source>
        <dbReference type="RuleBase" id="RU000304"/>
    </source>
</evidence>
<evidence type="ECO:0000256" key="4">
    <source>
        <dbReference type="ARBA" id="ARBA00022443"/>
    </source>
</evidence>
<dbReference type="EMBL" id="KB096716">
    <property type="protein sequence ID" value="ESO02910.1"/>
    <property type="molecule type" value="Genomic_DNA"/>
</dbReference>
<reference evidence="17" key="3">
    <citation type="submission" date="2015-06" db="UniProtKB">
        <authorList>
            <consortium name="EnsemblMetazoa"/>
        </authorList>
    </citation>
    <scope>IDENTIFICATION</scope>
</reference>
<dbReference type="SMART" id="SM00220">
    <property type="entry name" value="S_TKc"/>
    <property type="match status" value="1"/>
</dbReference>
<dbReference type="GeneID" id="20215892"/>
<gene>
    <name evidence="17" type="primary">20215892</name>
    <name evidence="16" type="ORF">HELRODRAFT_81107</name>
</gene>
<protein>
    <recommendedName>
        <fullName evidence="3">mitogen-activated protein kinase kinase kinase</fullName>
        <ecNumber evidence="3">2.7.11.25</ecNumber>
    </recommendedName>
</protein>
<comment type="cofactor">
    <cofactor evidence="1">
        <name>Mg(2+)</name>
        <dbReference type="ChEBI" id="CHEBI:18420"/>
    </cofactor>
</comment>
<organism evidence="17 18">
    <name type="scientific">Helobdella robusta</name>
    <name type="common">Californian leech</name>
    <dbReference type="NCBI Taxonomy" id="6412"/>
    <lineage>
        <taxon>Eukaryota</taxon>
        <taxon>Metazoa</taxon>
        <taxon>Spiralia</taxon>
        <taxon>Lophotrochozoa</taxon>
        <taxon>Annelida</taxon>
        <taxon>Clitellata</taxon>
        <taxon>Hirudinea</taxon>
        <taxon>Rhynchobdellida</taxon>
        <taxon>Glossiphoniidae</taxon>
        <taxon>Helobdella</taxon>
    </lineage>
</organism>
<evidence type="ECO:0000256" key="10">
    <source>
        <dbReference type="PROSITE-ProRule" id="PRU00192"/>
    </source>
</evidence>
<reference evidence="16 18" key="2">
    <citation type="journal article" date="2013" name="Nature">
        <title>Insights into bilaterian evolution from three spiralian genomes.</title>
        <authorList>
            <person name="Simakov O."/>
            <person name="Marletaz F."/>
            <person name="Cho S.J."/>
            <person name="Edsinger-Gonzales E."/>
            <person name="Havlak P."/>
            <person name="Hellsten U."/>
            <person name="Kuo D.H."/>
            <person name="Larsson T."/>
            <person name="Lv J."/>
            <person name="Arendt D."/>
            <person name="Savage R."/>
            <person name="Osoegawa K."/>
            <person name="de Jong P."/>
            <person name="Grimwood J."/>
            <person name="Chapman J.A."/>
            <person name="Shapiro H."/>
            <person name="Aerts A."/>
            <person name="Otillar R.P."/>
            <person name="Terry A.Y."/>
            <person name="Boore J.L."/>
            <person name="Grigoriev I.V."/>
            <person name="Lindberg D.R."/>
            <person name="Seaver E.C."/>
            <person name="Weisblat D.A."/>
            <person name="Putnam N.H."/>
            <person name="Rokhsar D.S."/>
        </authorList>
    </citation>
    <scope>NUCLEOTIDE SEQUENCE</scope>
</reference>
<dbReference type="STRING" id="6412.T1G494"/>
<evidence type="ECO:0000256" key="2">
    <source>
        <dbReference type="ARBA" id="ARBA00006529"/>
    </source>
</evidence>
<dbReference type="PRINTS" id="PR00109">
    <property type="entry name" value="TYRKINASE"/>
</dbReference>
<evidence type="ECO:0000256" key="7">
    <source>
        <dbReference type="ARBA" id="ARBA00022840"/>
    </source>
</evidence>
<keyword evidence="5 12" id="KW-0723">Serine/threonine-protein kinase</keyword>
<dbReference type="PANTHER" id="PTHR44329">
    <property type="entry name" value="SERINE/THREONINE-PROTEIN KINASE TNNI3K-RELATED"/>
    <property type="match status" value="1"/>
</dbReference>
<dbReference type="PROSITE" id="PS00107">
    <property type="entry name" value="PROTEIN_KINASE_ATP"/>
    <property type="match status" value="1"/>
</dbReference>
<evidence type="ECO:0000259" key="15">
    <source>
        <dbReference type="PROSITE" id="PS50011"/>
    </source>
</evidence>
<evidence type="ECO:0000256" key="5">
    <source>
        <dbReference type="ARBA" id="ARBA00022527"/>
    </source>
</evidence>